<feature type="region of interest" description="Disordered" evidence="1">
    <location>
        <begin position="276"/>
        <end position="371"/>
    </location>
</feature>
<feature type="compositionally biased region" description="Polar residues" evidence="1">
    <location>
        <begin position="67"/>
        <end position="80"/>
    </location>
</feature>
<accession>A0A8H6W8A4</accession>
<gene>
    <name evidence="2" type="ORF">HMN09_00784600</name>
</gene>
<keyword evidence="3" id="KW-1185">Reference proteome</keyword>
<dbReference type="OrthoDB" id="3200967at2759"/>
<dbReference type="Proteomes" id="UP000613580">
    <property type="component" value="Unassembled WGS sequence"/>
</dbReference>
<organism evidence="2 3">
    <name type="scientific">Mycena chlorophos</name>
    <name type="common">Agaric fungus</name>
    <name type="synonym">Agaricus chlorophos</name>
    <dbReference type="NCBI Taxonomy" id="658473"/>
    <lineage>
        <taxon>Eukaryota</taxon>
        <taxon>Fungi</taxon>
        <taxon>Dikarya</taxon>
        <taxon>Basidiomycota</taxon>
        <taxon>Agaricomycotina</taxon>
        <taxon>Agaricomycetes</taxon>
        <taxon>Agaricomycetidae</taxon>
        <taxon>Agaricales</taxon>
        <taxon>Marasmiineae</taxon>
        <taxon>Mycenaceae</taxon>
        <taxon>Mycena</taxon>
    </lineage>
</organism>
<evidence type="ECO:0000256" key="1">
    <source>
        <dbReference type="SAM" id="MobiDB-lite"/>
    </source>
</evidence>
<feature type="region of interest" description="Disordered" evidence="1">
    <location>
        <begin position="1"/>
        <end position="29"/>
    </location>
</feature>
<sequence>MSWQWRRARETPTGLIPGPRDPHLNKKLPRHISTRPDLYIGTGRTLVEPQRVAQKGRQLLRELATPQAGSSRSTGSNTPAAENADDEEWFDIPGQSYSPFSAGVTVPSAHAQKRAVQWDRWQQVVLPKVQPVYIQLLHDSKSLRNLDGLALEHAWSCIEDVTITAKTCDCGSAAQQLLRLGAFPCAPLLPTLAVDLRVLEFAATLFLRVSPNNSAFSSTLETVLSGMGYRLDGQDSLRRRFGNALQWYIQLKDQTRDYFRKKLDAFRPEIVASISPSETDDTVHESVSGSVADGDSETVDETVGEAVPTIADSEIPSSPPSPSPIRENGKKRARASDSDTDEGEPSVTKSPFPGPMPRARPTEWLRSSLYG</sequence>
<proteinExistence type="predicted"/>
<reference evidence="2" key="1">
    <citation type="submission" date="2020-05" db="EMBL/GenBank/DDBJ databases">
        <title>Mycena genomes resolve the evolution of fungal bioluminescence.</title>
        <authorList>
            <person name="Tsai I.J."/>
        </authorList>
    </citation>
    <scope>NUCLEOTIDE SEQUENCE</scope>
    <source>
        <strain evidence="2">110903Hualien_Pintung</strain>
    </source>
</reference>
<dbReference type="AlphaFoldDB" id="A0A8H6W8A4"/>
<evidence type="ECO:0000313" key="2">
    <source>
        <dbReference type="EMBL" id="KAF7305328.1"/>
    </source>
</evidence>
<feature type="compositionally biased region" description="Basic and acidic residues" evidence="1">
    <location>
        <begin position="327"/>
        <end position="337"/>
    </location>
</feature>
<evidence type="ECO:0000313" key="3">
    <source>
        <dbReference type="Proteomes" id="UP000613580"/>
    </source>
</evidence>
<feature type="compositionally biased region" description="Acidic residues" evidence="1">
    <location>
        <begin position="294"/>
        <end position="303"/>
    </location>
</feature>
<evidence type="ECO:0008006" key="4">
    <source>
        <dbReference type="Google" id="ProtNLM"/>
    </source>
</evidence>
<feature type="region of interest" description="Disordered" evidence="1">
    <location>
        <begin position="62"/>
        <end position="83"/>
    </location>
</feature>
<name>A0A8H6W8A4_MYCCL</name>
<protein>
    <recommendedName>
        <fullName evidence="4">CxC1-like cysteine cluster associated with KDZ transposases domain-containing protein</fullName>
    </recommendedName>
</protein>
<dbReference type="EMBL" id="JACAZE010000010">
    <property type="protein sequence ID" value="KAF7305328.1"/>
    <property type="molecule type" value="Genomic_DNA"/>
</dbReference>
<comment type="caution">
    <text evidence="2">The sequence shown here is derived from an EMBL/GenBank/DDBJ whole genome shotgun (WGS) entry which is preliminary data.</text>
</comment>